<sequence>MSAQLWDMSNTITITRNDSNSVLEGVTFPQSSSQSMASSGITTGTHDSTQGNTHSGGQSPAGSTHDLYFPMDALFAVSRNFIQTIQIACHGQKDDSGPTSGNGVGTTNMEGASSDRVDAESFIVLADSTYAALLDVYQRVFHLVEVTANNERPTLSSHNGNNNGSNHFMRASKGDLKHSARFASGPSSSWKDSAALSCLRVCRFPDVSVGGFPIVSTPALQLGLGLRLADDFLSHFSSVVVTMHNCFPPARRGENVAVSAPAEQQQQQQQHPLPTVSTNCLPHPPLVISEDLFAIDGFGAPMDWDASTATSVSSSSGTSSLFSLQYGLGMHRSPSSMDDIVLREHDLRQELAGLRNKLAV</sequence>
<feature type="region of interest" description="Disordered" evidence="1">
    <location>
        <begin position="91"/>
        <end position="112"/>
    </location>
</feature>
<dbReference type="Proteomes" id="UP001583186">
    <property type="component" value="Unassembled WGS sequence"/>
</dbReference>
<evidence type="ECO:0000313" key="2">
    <source>
        <dbReference type="EMBL" id="KAL1897987.1"/>
    </source>
</evidence>
<feature type="compositionally biased region" description="Low complexity" evidence="1">
    <location>
        <begin position="30"/>
        <end position="39"/>
    </location>
</feature>
<feature type="region of interest" description="Disordered" evidence="1">
    <location>
        <begin position="25"/>
        <end position="63"/>
    </location>
</feature>
<feature type="compositionally biased region" description="Polar residues" evidence="1">
    <location>
        <begin position="97"/>
        <end position="111"/>
    </location>
</feature>
<feature type="compositionally biased region" description="Polar residues" evidence="1">
    <location>
        <begin position="40"/>
        <end position="62"/>
    </location>
</feature>
<organism evidence="2 3">
    <name type="scientific">Sporothrix stenoceras</name>
    <dbReference type="NCBI Taxonomy" id="5173"/>
    <lineage>
        <taxon>Eukaryota</taxon>
        <taxon>Fungi</taxon>
        <taxon>Dikarya</taxon>
        <taxon>Ascomycota</taxon>
        <taxon>Pezizomycotina</taxon>
        <taxon>Sordariomycetes</taxon>
        <taxon>Sordariomycetidae</taxon>
        <taxon>Ophiostomatales</taxon>
        <taxon>Ophiostomataceae</taxon>
        <taxon>Sporothrix</taxon>
    </lineage>
</organism>
<proteinExistence type="predicted"/>
<dbReference type="EMBL" id="JAWCUI010000017">
    <property type="protein sequence ID" value="KAL1897987.1"/>
    <property type="molecule type" value="Genomic_DNA"/>
</dbReference>
<evidence type="ECO:0000256" key="1">
    <source>
        <dbReference type="SAM" id="MobiDB-lite"/>
    </source>
</evidence>
<gene>
    <name evidence="2" type="ORF">Sste5346_003843</name>
</gene>
<evidence type="ECO:0000313" key="3">
    <source>
        <dbReference type="Proteomes" id="UP001583186"/>
    </source>
</evidence>
<name>A0ABR3ZCV7_9PEZI</name>
<reference evidence="2 3" key="1">
    <citation type="journal article" date="2024" name="IMA Fungus">
        <title>IMA Genome - F19 : A genome assembly and annotation guide to empower mycologists, including annotated draft genome sequences of Ceratocystis pirilliformis, Diaporthe australafricana, Fusarium ophioides, Paecilomyces lecythidis, and Sporothrix stenoceras.</title>
        <authorList>
            <person name="Aylward J."/>
            <person name="Wilson A.M."/>
            <person name="Visagie C.M."/>
            <person name="Spraker J."/>
            <person name="Barnes I."/>
            <person name="Buitendag C."/>
            <person name="Ceriani C."/>
            <person name="Del Mar Angel L."/>
            <person name="du Plessis D."/>
            <person name="Fuchs T."/>
            <person name="Gasser K."/>
            <person name="Kramer D."/>
            <person name="Li W."/>
            <person name="Munsamy K."/>
            <person name="Piso A."/>
            <person name="Price J.L."/>
            <person name="Sonnekus B."/>
            <person name="Thomas C."/>
            <person name="van der Nest A."/>
            <person name="van Dijk A."/>
            <person name="van Heerden A."/>
            <person name="van Vuuren N."/>
            <person name="Yilmaz N."/>
            <person name="Duong T.A."/>
            <person name="van der Merwe N.A."/>
            <person name="Wingfield M.J."/>
            <person name="Wingfield B.D."/>
        </authorList>
    </citation>
    <scope>NUCLEOTIDE SEQUENCE [LARGE SCALE GENOMIC DNA]</scope>
    <source>
        <strain evidence="2 3">CMW 5346</strain>
    </source>
</reference>
<accession>A0ABR3ZCV7</accession>
<protein>
    <submittedName>
        <fullName evidence="2">Uncharacterized protein</fullName>
    </submittedName>
</protein>
<keyword evidence="3" id="KW-1185">Reference proteome</keyword>
<comment type="caution">
    <text evidence="2">The sequence shown here is derived from an EMBL/GenBank/DDBJ whole genome shotgun (WGS) entry which is preliminary data.</text>
</comment>